<organism evidence="2 3">
    <name type="scientific">Burkholderia pyrrocinia</name>
    <name type="common">Pseudomonas pyrrocinia</name>
    <dbReference type="NCBI Taxonomy" id="60550"/>
    <lineage>
        <taxon>Bacteria</taxon>
        <taxon>Pseudomonadati</taxon>
        <taxon>Pseudomonadota</taxon>
        <taxon>Betaproteobacteria</taxon>
        <taxon>Burkholderiales</taxon>
        <taxon>Burkholderiaceae</taxon>
        <taxon>Burkholderia</taxon>
        <taxon>Burkholderia cepacia complex</taxon>
    </lineage>
</organism>
<protein>
    <submittedName>
        <fullName evidence="2">Uncharacterized protein</fullName>
    </submittedName>
</protein>
<evidence type="ECO:0000313" key="2">
    <source>
        <dbReference type="EMBL" id="WZW57869.1"/>
    </source>
</evidence>
<reference evidence="2 3" key="1">
    <citation type="submission" date="2024-04" db="EMBL/GenBank/DDBJ databases">
        <title>Biological Control Activity of Plant Growth Promoting Rhizobacteria Burkholderia pyrrocinia BX1 against Tobacco black shank Introduction Tobacco black shank (TBS) caused by the oomycete Phytophthora. nicotianae (P. nicotianae) has become a destructive soil.</title>
        <authorList>
            <person name="Liu X."/>
            <person name="Shu C."/>
        </authorList>
    </citation>
    <scope>NUCLEOTIDE SEQUENCE [LARGE SCALE GENOMIC DNA]</scope>
    <source>
        <strain evidence="2 3">BX1</strain>
    </source>
</reference>
<dbReference type="EMBL" id="CP150850">
    <property type="protein sequence ID" value="WZW57869.1"/>
    <property type="molecule type" value="Genomic_DNA"/>
</dbReference>
<accession>A0ABZ3BS49</accession>
<dbReference type="Proteomes" id="UP001484179">
    <property type="component" value="Chromosome 2"/>
</dbReference>
<gene>
    <name evidence="2" type="ORF">WN985_20705</name>
</gene>
<sequence length="57" mass="5943">MKVSTWSWHSSQGGASFEMRTSSGGMSPAALQQMQAAEYQMAAAPATPAARGPEIKA</sequence>
<keyword evidence="3" id="KW-1185">Reference proteome</keyword>
<feature type="region of interest" description="Disordered" evidence="1">
    <location>
        <begin position="1"/>
        <end position="27"/>
    </location>
</feature>
<proteinExistence type="predicted"/>
<evidence type="ECO:0000313" key="3">
    <source>
        <dbReference type="Proteomes" id="UP001484179"/>
    </source>
</evidence>
<name>A0ABZ3BS49_BURPY</name>
<feature type="compositionally biased region" description="Polar residues" evidence="1">
    <location>
        <begin position="1"/>
        <end position="25"/>
    </location>
</feature>
<evidence type="ECO:0000256" key="1">
    <source>
        <dbReference type="SAM" id="MobiDB-lite"/>
    </source>
</evidence>